<evidence type="ECO:0008006" key="4">
    <source>
        <dbReference type="Google" id="ProtNLM"/>
    </source>
</evidence>
<evidence type="ECO:0000256" key="1">
    <source>
        <dbReference type="SAM" id="MobiDB-lite"/>
    </source>
</evidence>
<feature type="region of interest" description="Disordered" evidence="1">
    <location>
        <begin position="115"/>
        <end position="181"/>
    </location>
</feature>
<feature type="region of interest" description="Disordered" evidence="1">
    <location>
        <begin position="1"/>
        <end position="33"/>
    </location>
</feature>
<proteinExistence type="predicted"/>
<name>A0A1L7ABV8_9PROT</name>
<feature type="compositionally biased region" description="Low complexity" evidence="1">
    <location>
        <begin position="146"/>
        <end position="159"/>
    </location>
</feature>
<dbReference type="Proteomes" id="UP000185494">
    <property type="component" value="Chromosome 1"/>
</dbReference>
<dbReference type="EMBL" id="CP015583">
    <property type="protein sequence ID" value="APT56266.1"/>
    <property type="molecule type" value="Genomic_DNA"/>
</dbReference>
<feature type="compositionally biased region" description="Basic and acidic residues" evidence="1">
    <location>
        <begin position="163"/>
        <end position="174"/>
    </location>
</feature>
<dbReference type="Pfam" id="PF04380">
    <property type="entry name" value="BMFP"/>
    <property type="match status" value="1"/>
</dbReference>
<organism evidence="2 3">
    <name type="scientific">Roseomonas gilardii</name>
    <dbReference type="NCBI Taxonomy" id="257708"/>
    <lineage>
        <taxon>Bacteria</taxon>
        <taxon>Pseudomonadati</taxon>
        <taxon>Pseudomonadota</taxon>
        <taxon>Alphaproteobacteria</taxon>
        <taxon>Acetobacterales</taxon>
        <taxon>Roseomonadaceae</taxon>
        <taxon>Roseomonas</taxon>
    </lineage>
</organism>
<dbReference type="STRING" id="257708.RGI145_03210"/>
<dbReference type="KEGG" id="rgi:RGI145_03210"/>
<dbReference type="RefSeq" id="WP_075797213.1">
    <property type="nucleotide sequence ID" value="NZ_CP015583.1"/>
</dbReference>
<sequence length="181" mass="17691">MDQDGGFGGANGPKGGPSGGPGGGPGGGGAGFGRGGKIFDDLAGVAGGAFSALTGLRNEAEAVFRSQAESMLQRLDLVRREDLDAVMELARRAREDAEGLAARVTLLERLVAGMTSGTPASPPDAKVGASVADADTLKGSGGTGTGPAWPAQGGPAGASEAEAQPKPEAPKVRPGEPGSLD</sequence>
<evidence type="ECO:0000313" key="3">
    <source>
        <dbReference type="Proteomes" id="UP000185494"/>
    </source>
</evidence>
<dbReference type="InterPro" id="IPR007475">
    <property type="entry name" value="UbiK"/>
</dbReference>
<gene>
    <name evidence="2" type="ORF">RGI145_03210</name>
</gene>
<evidence type="ECO:0000313" key="2">
    <source>
        <dbReference type="EMBL" id="APT56266.1"/>
    </source>
</evidence>
<accession>A0A1L7ABV8</accession>
<protein>
    <recommendedName>
        <fullName evidence="4">Membrane fusogenic activity</fullName>
    </recommendedName>
</protein>
<reference evidence="2 3" key="1">
    <citation type="submission" date="2016-05" db="EMBL/GenBank/DDBJ databases">
        <title>Complete Genome and Methylome Analysis of Psychrotrophic Bacterial Isolates from Antarctic Lake Untersee.</title>
        <authorList>
            <person name="Fomenkov A."/>
            <person name="Akimov V.N."/>
            <person name="Vasilyeva L.V."/>
            <person name="Andersen D."/>
            <person name="Vincze T."/>
            <person name="Roberts R.J."/>
        </authorList>
    </citation>
    <scope>NUCLEOTIDE SEQUENCE [LARGE SCALE GENOMIC DNA]</scope>
    <source>
        <strain evidence="2 3">U14-5</strain>
    </source>
</reference>
<dbReference type="AlphaFoldDB" id="A0A1L7ABV8"/>
<dbReference type="eggNOG" id="COG2960">
    <property type="taxonomic scope" value="Bacteria"/>
</dbReference>